<evidence type="ECO:0008006" key="3">
    <source>
        <dbReference type="Google" id="ProtNLM"/>
    </source>
</evidence>
<dbReference type="PaxDb" id="593117-TGAM_2138"/>
<dbReference type="Proteomes" id="UP000001488">
    <property type="component" value="Chromosome"/>
</dbReference>
<organism evidence="1 2">
    <name type="scientific">Thermococcus gammatolerans (strain DSM 15229 / JCM 11827 / EJ3)</name>
    <dbReference type="NCBI Taxonomy" id="593117"/>
    <lineage>
        <taxon>Archaea</taxon>
        <taxon>Methanobacteriati</taxon>
        <taxon>Methanobacteriota</taxon>
        <taxon>Thermococci</taxon>
        <taxon>Thermococcales</taxon>
        <taxon>Thermococcaceae</taxon>
        <taxon>Thermococcus</taxon>
    </lineage>
</organism>
<reference evidence="1 2" key="1">
    <citation type="journal article" date="2007" name="Genome Biol.">
        <title>Genome analysis and genome-wide proteomics of Thermococcus gammatolerans, the most radioresistant organism known amongst the Archaea.</title>
        <authorList>
            <person name="Zivanovic Y."/>
            <person name="Armengaud J."/>
            <person name="Lagorce A."/>
            <person name="Leplat C."/>
            <person name="Guerin P."/>
            <person name="Dutertre M."/>
            <person name="Anthouard V."/>
            <person name="Forterre P."/>
            <person name="Wincker P."/>
            <person name="Confalonieri F."/>
        </authorList>
    </citation>
    <scope>NUCLEOTIDE SEQUENCE [LARGE SCALE GENOMIC DNA]</scope>
    <source>
        <strain evidence="2">DSM 15229 / JCM 11827 / EJ3</strain>
    </source>
</reference>
<evidence type="ECO:0000313" key="1">
    <source>
        <dbReference type="EMBL" id="ACS34640.1"/>
    </source>
</evidence>
<dbReference type="eggNOG" id="arCOG05861">
    <property type="taxonomic scope" value="Archaea"/>
</dbReference>
<keyword evidence="2" id="KW-1185">Reference proteome</keyword>
<proteinExistence type="predicted"/>
<dbReference type="EMBL" id="CP001398">
    <property type="protein sequence ID" value="ACS34640.1"/>
    <property type="molecule type" value="Genomic_DNA"/>
</dbReference>
<sequence>MVSMKRYIIVGVAALLVFLAGMHLGVSYFSDVAKSSGNEISTGDFDIGISKDGKRFYDDYKLFSFGNLAPGESRTVTFAIKNRGDYPLSRIVLTFNVTDREDGKLSKAESLVDSTPDVGELSKHLIVKSFVVSDGSKEWSVDSAAGKTLAEINGTPIEIFTGKLPQNGVLTVNMTLELSPSAGNDCLADSVDVDMSLLAEQQA</sequence>
<dbReference type="KEGG" id="tga:TGAM_2138"/>
<dbReference type="HOGENOM" id="CLU_1369570_0_0_2"/>
<dbReference type="Pfam" id="PF12389">
    <property type="entry name" value="Peptidase_M73"/>
    <property type="match status" value="1"/>
</dbReference>
<protein>
    <recommendedName>
        <fullName evidence="3">Methyltransferase</fullName>
    </recommendedName>
</protein>
<name>C5A2X9_THEGJ</name>
<dbReference type="AlphaFoldDB" id="C5A2X9"/>
<gene>
    <name evidence="1" type="ordered locus">TGAM_2138</name>
</gene>
<dbReference type="PATRIC" id="fig|593117.10.peg.2145"/>
<dbReference type="InterPro" id="IPR022121">
    <property type="entry name" value="Peptidase_M73_camelysin"/>
</dbReference>
<evidence type="ECO:0000313" key="2">
    <source>
        <dbReference type="Proteomes" id="UP000001488"/>
    </source>
</evidence>
<accession>C5A2X9</accession>